<dbReference type="PANTHER" id="PTHR32305:SF15">
    <property type="entry name" value="PROTEIN RHSA-RELATED"/>
    <property type="match status" value="1"/>
</dbReference>
<dbReference type="NCBIfam" id="TIGR03696">
    <property type="entry name" value="Rhs_assc_core"/>
    <property type="match status" value="1"/>
</dbReference>
<evidence type="ECO:0000259" key="2">
    <source>
        <dbReference type="Pfam" id="PF25023"/>
    </source>
</evidence>
<dbReference type="RefSeq" id="WP_146512642.1">
    <property type="nucleotide sequence ID" value="NZ_SIHI01000097.1"/>
</dbReference>
<feature type="domain" description="Teneurin-like YD-shell" evidence="2">
    <location>
        <begin position="13"/>
        <end position="127"/>
    </location>
</feature>
<evidence type="ECO:0000256" key="1">
    <source>
        <dbReference type="ARBA" id="ARBA00022737"/>
    </source>
</evidence>
<keyword evidence="3" id="KW-0378">Hydrolase</keyword>
<dbReference type="EC" id="3.1.-.-" evidence="3"/>
<keyword evidence="1" id="KW-0677">Repeat</keyword>
<dbReference type="Gene3D" id="2.180.10.10">
    <property type="entry name" value="RHS repeat-associated core"/>
    <property type="match status" value="1"/>
</dbReference>
<evidence type="ECO:0000313" key="4">
    <source>
        <dbReference type="Proteomes" id="UP000317243"/>
    </source>
</evidence>
<accession>A0A5C5UY39</accession>
<dbReference type="Proteomes" id="UP000317243">
    <property type="component" value="Unassembled WGS sequence"/>
</dbReference>
<dbReference type="GO" id="GO:0016787">
    <property type="term" value="F:hydrolase activity"/>
    <property type="evidence" value="ECO:0007669"/>
    <property type="project" value="UniProtKB-KW"/>
</dbReference>
<comment type="caution">
    <text evidence="3">The sequence shown here is derived from an EMBL/GenBank/DDBJ whole genome shotgun (WGS) entry which is preliminary data.</text>
</comment>
<dbReference type="Pfam" id="PF25023">
    <property type="entry name" value="TEN_YD-shell"/>
    <property type="match status" value="1"/>
</dbReference>
<sequence length="328" mass="36114">MATKYFLWDEVDENITEEYDENFDKTVEYTHEPGHYGGVISQHRNGSTSFYHTDALGNTVALTDENENVTDTYEYDAWGNEISHTGTTENPFRWNGQSGYYYDEETEDYYVRQRVYEPLIGQWNSVDPLVQLTNTFYTYVLNSPCNFADPSGEAPCRAKLQRGGTPRNGVKHGVRQPLAIRGGNYQGRIEWAATDGDVQINSIVEVSGRRIRRNARGLAKAVVSCGCVEGCCQAKGVLFGAGSGNLSLGEAPDEDAPHGSSGTQDIFHANSILTGVATGDTIHVTGFGSWTHSARRWYSSAGNGLVTTDEIDGDLKPVSFTWKCIGNC</sequence>
<proteinExistence type="predicted"/>
<dbReference type="PANTHER" id="PTHR32305">
    <property type="match status" value="1"/>
</dbReference>
<protein>
    <submittedName>
        <fullName evidence="3">tRNA(Glu)-specific nuclease WapA</fullName>
        <ecNumber evidence="3">3.1.-.-</ecNumber>
    </submittedName>
</protein>
<organism evidence="3 4">
    <name type="scientific">Thalassoglobus neptunius</name>
    <dbReference type="NCBI Taxonomy" id="1938619"/>
    <lineage>
        <taxon>Bacteria</taxon>
        <taxon>Pseudomonadati</taxon>
        <taxon>Planctomycetota</taxon>
        <taxon>Planctomycetia</taxon>
        <taxon>Planctomycetales</taxon>
        <taxon>Planctomycetaceae</taxon>
        <taxon>Thalassoglobus</taxon>
    </lineage>
</organism>
<dbReference type="AlphaFoldDB" id="A0A5C5UY39"/>
<keyword evidence="4" id="KW-1185">Reference proteome</keyword>
<dbReference type="OrthoDB" id="1191296at2"/>
<gene>
    <name evidence="3" type="primary">wapA_9</name>
    <name evidence="3" type="ORF">KOR42_54210</name>
</gene>
<dbReference type="InterPro" id="IPR050708">
    <property type="entry name" value="T6SS_VgrG/RHS"/>
</dbReference>
<dbReference type="InterPro" id="IPR056823">
    <property type="entry name" value="TEN-like_YD-shell"/>
</dbReference>
<reference evidence="3 4" key="1">
    <citation type="submission" date="2019-02" db="EMBL/GenBank/DDBJ databases">
        <title>Deep-cultivation of Planctomycetes and their phenomic and genomic characterization uncovers novel biology.</title>
        <authorList>
            <person name="Wiegand S."/>
            <person name="Jogler M."/>
            <person name="Boedeker C."/>
            <person name="Pinto D."/>
            <person name="Vollmers J."/>
            <person name="Rivas-Marin E."/>
            <person name="Kohn T."/>
            <person name="Peeters S.H."/>
            <person name="Heuer A."/>
            <person name="Rast P."/>
            <person name="Oberbeckmann S."/>
            <person name="Bunk B."/>
            <person name="Jeske O."/>
            <person name="Meyerdierks A."/>
            <person name="Storesund J.E."/>
            <person name="Kallscheuer N."/>
            <person name="Luecker S."/>
            <person name="Lage O.M."/>
            <person name="Pohl T."/>
            <person name="Merkel B.J."/>
            <person name="Hornburger P."/>
            <person name="Mueller R.-W."/>
            <person name="Bruemmer F."/>
            <person name="Labrenz M."/>
            <person name="Spormann A.M."/>
            <person name="Op Den Camp H."/>
            <person name="Overmann J."/>
            <person name="Amann R."/>
            <person name="Jetten M.S.M."/>
            <person name="Mascher T."/>
            <person name="Medema M.H."/>
            <person name="Devos D.P."/>
            <person name="Kaster A.-K."/>
            <person name="Ovreas L."/>
            <person name="Rohde M."/>
            <person name="Galperin M.Y."/>
            <person name="Jogler C."/>
        </authorList>
    </citation>
    <scope>NUCLEOTIDE SEQUENCE [LARGE SCALE GENOMIC DNA]</scope>
    <source>
        <strain evidence="3 4">KOR42</strain>
    </source>
</reference>
<dbReference type="InterPro" id="IPR022385">
    <property type="entry name" value="Rhs_assc_core"/>
</dbReference>
<evidence type="ECO:0000313" key="3">
    <source>
        <dbReference type="EMBL" id="TWT30560.1"/>
    </source>
</evidence>
<name>A0A5C5UY39_9PLAN</name>
<dbReference type="EMBL" id="SIHI01000097">
    <property type="protein sequence ID" value="TWT30560.1"/>
    <property type="molecule type" value="Genomic_DNA"/>
</dbReference>